<gene>
    <name evidence="3" type="ORF">AGLY_012347</name>
</gene>
<dbReference type="Pfam" id="PF12017">
    <property type="entry name" value="Tnp_P_element"/>
    <property type="match status" value="1"/>
</dbReference>
<accession>A0A6G0TAR0</accession>
<evidence type="ECO:0000259" key="2">
    <source>
        <dbReference type="Pfam" id="PF21787"/>
    </source>
</evidence>
<name>A0A6G0TAR0_APHGL</name>
<organism evidence="3 4">
    <name type="scientific">Aphis glycines</name>
    <name type="common">Soybean aphid</name>
    <dbReference type="NCBI Taxonomy" id="307491"/>
    <lineage>
        <taxon>Eukaryota</taxon>
        <taxon>Metazoa</taxon>
        <taxon>Ecdysozoa</taxon>
        <taxon>Arthropoda</taxon>
        <taxon>Hexapoda</taxon>
        <taxon>Insecta</taxon>
        <taxon>Pterygota</taxon>
        <taxon>Neoptera</taxon>
        <taxon>Paraneoptera</taxon>
        <taxon>Hemiptera</taxon>
        <taxon>Sternorrhyncha</taxon>
        <taxon>Aphidomorpha</taxon>
        <taxon>Aphidoidea</taxon>
        <taxon>Aphididae</taxon>
        <taxon>Aphidini</taxon>
        <taxon>Aphis</taxon>
        <taxon>Aphis</taxon>
    </lineage>
</organism>
<sequence length="529" mass="61877">SLRSDTLRSLGERKMLGQKLPFTSELIKFSITFQFYSSKAHEYVRKSFKNVFPHQKTISKCYKVVNGEPGFTSDFFIDCIEPKAKDQTIIYNLVVDEMCIRDYIEWDGEKMHRFNGMCTNINNCDGDNLFHAKTALLMAVEINRHWKMPLEYFFNGELNGAERSDLNNIDLENEIIFGEQLVNMLPTYMQGEEFFLVHKNLRAEEYSTDIKSFITTDNDEEETHEETEYLYFIVEEVKEDLDDSDLDSESLNIMIKKKKLSLADKKPAVLEEKREIKNVNAKTKHTNRCLTCSVECKNKCRDNLSIEHKKFLWKTHWSLTTYVQRRQFLAKCGLQASRTCKNMNSNFCMSSVTERKGQQNIKKCIAKFIVADHIWLYKPSCEDCSIYQHTIKKSTDENEIEDSKTLLVNHKSKTLAEMSKYKEDSKLRIELNFNSMIEEIEVEENEVDEIEVQENKVIYDVPPFVENVSGPSVTDSARKVNKRKFYIGDFKSENDLESPNSRRKLFHPAQTSHKKYQSTIKNFECKTLT</sequence>
<reference evidence="3 4" key="1">
    <citation type="submission" date="2019-08" db="EMBL/GenBank/DDBJ databases">
        <title>The genome of the soybean aphid Biotype 1, its phylome, world population structure and adaptation to the North American continent.</title>
        <authorList>
            <person name="Giordano R."/>
            <person name="Donthu R.K."/>
            <person name="Hernandez A.G."/>
            <person name="Wright C.L."/>
            <person name="Zimin A.V."/>
        </authorList>
    </citation>
    <scope>NUCLEOTIDE SEQUENCE [LARGE SCALE GENOMIC DNA]</scope>
    <source>
        <tissue evidence="3">Whole aphids</tissue>
    </source>
</reference>
<proteinExistence type="predicted"/>
<protein>
    <recommendedName>
        <fullName evidence="5">THAP-type domain-containing protein</fullName>
    </recommendedName>
</protein>
<dbReference type="Proteomes" id="UP000475862">
    <property type="component" value="Unassembled WGS sequence"/>
</dbReference>
<feature type="domain" description="THAP9-like helix-turn-helix" evidence="1">
    <location>
        <begin position="18"/>
        <end position="60"/>
    </location>
</feature>
<evidence type="ECO:0000313" key="4">
    <source>
        <dbReference type="Proteomes" id="UP000475862"/>
    </source>
</evidence>
<dbReference type="InterPro" id="IPR048365">
    <property type="entry name" value="TNP-like_RNaseH_N"/>
</dbReference>
<dbReference type="AlphaFoldDB" id="A0A6G0TAR0"/>
<evidence type="ECO:0000259" key="1">
    <source>
        <dbReference type="Pfam" id="PF12017"/>
    </source>
</evidence>
<dbReference type="InterPro" id="IPR021896">
    <property type="entry name" value="THAP9-like_HTH"/>
</dbReference>
<comment type="caution">
    <text evidence="3">The sequence shown here is derived from an EMBL/GenBank/DDBJ whole genome shotgun (WGS) entry which is preliminary data.</text>
</comment>
<dbReference type="Pfam" id="PF21787">
    <property type="entry name" value="TNP-like_RNaseH_N"/>
    <property type="match status" value="1"/>
</dbReference>
<feature type="domain" description="Transposable element P transposase-like RNase H" evidence="2">
    <location>
        <begin position="68"/>
        <end position="166"/>
    </location>
</feature>
<feature type="non-terminal residue" evidence="3">
    <location>
        <position position="1"/>
    </location>
</feature>
<keyword evidence="4" id="KW-1185">Reference proteome</keyword>
<evidence type="ECO:0000313" key="3">
    <source>
        <dbReference type="EMBL" id="KAE9528772.1"/>
    </source>
</evidence>
<dbReference type="OrthoDB" id="6601073at2759"/>
<dbReference type="EMBL" id="VYZN01000048">
    <property type="protein sequence ID" value="KAE9528772.1"/>
    <property type="molecule type" value="Genomic_DNA"/>
</dbReference>
<evidence type="ECO:0008006" key="5">
    <source>
        <dbReference type="Google" id="ProtNLM"/>
    </source>
</evidence>